<name>A0ABS9MFX8_9FIRM</name>
<sequence length="175" mass="19973">MGAAQKRLLFVNGTMGAGKSATCAALLKQMQPAVFLDGDWCWNMQPFLVNEETKAMVTGNIVYLLRNFLRCSAYETVIFGWVMHQREIIDGLLEQLQDLDFRFYLFTLTLSEGALRARLEDDIANGVRSADVIERSVARLPFYDTMDSIKIDVSSIRPEEAAQRICREIERREEP</sequence>
<gene>
    <name evidence="1" type="ORF">L0P57_00405</name>
</gene>
<dbReference type="RefSeq" id="WP_087234172.1">
    <property type="nucleotide sequence ID" value="NZ_JAKNHQ010000001.1"/>
</dbReference>
<dbReference type="Gene3D" id="3.40.50.300">
    <property type="entry name" value="P-loop containing nucleotide triphosphate hydrolases"/>
    <property type="match status" value="1"/>
</dbReference>
<proteinExistence type="predicted"/>
<dbReference type="Pfam" id="PF13238">
    <property type="entry name" value="AAA_18"/>
    <property type="match status" value="1"/>
</dbReference>
<evidence type="ECO:0000313" key="1">
    <source>
        <dbReference type="EMBL" id="MCG4609408.1"/>
    </source>
</evidence>
<comment type="caution">
    <text evidence="1">The sequence shown here is derived from an EMBL/GenBank/DDBJ whole genome shotgun (WGS) entry which is preliminary data.</text>
</comment>
<keyword evidence="2" id="KW-1185">Reference proteome</keyword>
<organism evidence="1 2">
    <name type="scientific">Anaeromassilibacillus senegalensis</name>
    <dbReference type="NCBI Taxonomy" id="1673717"/>
    <lineage>
        <taxon>Bacteria</taxon>
        <taxon>Bacillati</taxon>
        <taxon>Bacillota</taxon>
        <taxon>Clostridia</taxon>
        <taxon>Eubacteriales</taxon>
        <taxon>Acutalibacteraceae</taxon>
        <taxon>Anaeromassilibacillus</taxon>
    </lineage>
</organism>
<evidence type="ECO:0000313" key="2">
    <source>
        <dbReference type="Proteomes" id="UP001298681"/>
    </source>
</evidence>
<accession>A0ABS9MFX8</accession>
<dbReference type="EMBL" id="JAKNHQ010000001">
    <property type="protein sequence ID" value="MCG4609408.1"/>
    <property type="molecule type" value="Genomic_DNA"/>
</dbReference>
<dbReference type="InterPro" id="IPR027417">
    <property type="entry name" value="P-loop_NTPase"/>
</dbReference>
<dbReference type="SUPFAM" id="SSF52540">
    <property type="entry name" value="P-loop containing nucleoside triphosphate hydrolases"/>
    <property type="match status" value="1"/>
</dbReference>
<protein>
    <submittedName>
        <fullName evidence="1">AAA family ATPase</fullName>
    </submittedName>
</protein>
<reference evidence="1 2" key="1">
    <citation type="submission" date="2022-01" db="EMBL/GenBank/DDBJ databases">
        <title>Collection of gut derived symbiotic bacterial strains cultured from healthy donors.</title>
        <authorList>
            <person name="Lin H."/>
            <person name="Kohout C."/>
            <person name="Waligurski E."/>
            <person name="Pamer E.G."/>
        </authorList>
    </citation>
    <scope>NUCLEOTIDE SEQUENCE [LARGE SCALE GENOMIC DNA]</scope>
    <source>
        <strain evidence="1 2">DFI.7.58</strain>
    </source>
</reference>
<dbReference type="Proteomes" id="UP001298681">
    <property type="component" value="Unassembled WGS sequence"/>
</dbReference>